<feature type="binding site" evidence="8">
    <location>
        <position position="222"/>
    </location>
    <ligand>
        <name>Zn(2+)</name>
        <dbReference type="ChEBI" id="CHEBI:29105"/>
    </ligand>
</feature>
<feature type="binding site" evidence="7">
    <location>
        <position position="277"/>
    </location>
    <ligand>
        <name>substrate</name>
    </ligand>
</feature>
<evidence type="ECO:0000256" key="4">
    <source>
        <dbReference type="ARBA" id="ARBA00023277"/>
    </source>
</evidence>
<evidence type="ECO:0000256" key="2">
    <source>
        <dbReference type="ARBA" id="ARBA00022723"/>
    </source>
</evidence>
<dbReference type="PIRSF" id="PIRSF038994">
    <property type="entry name" value="NagA"/>
    <property type="match status" value="1"/>
</dbReference>
<dbReference type="EMBL" id="JACORU010000006">
    <property type="protein sequence ID" value="MBC5766261.1"/>
    <property type="molecule type" value="Genomic_DNA"/>
</dbReference>
<feature type="binding site" evidence="8">
    <location>
        <position position="159"/>
    </location>
    <ligand>
        <name>Zn(2+)</name>
        <dbReference type="ChEBI" id="CHEBI:29105"/>
    </ligand>
</feature>
<evidence type="ECO:0000256" key="6">
    <source>
        <dbReference type="PIRSR" id="PIRSR038994-1"/>
    </source>
</evidence>
<evidence type="ECO:0000256" key="3">
    <source>
        <dbReference type="ARBA" id="ARBA00022801"/>
    </source>
</evidence>
<reference evidence="10" key="1">
    <citation type="submission" date="2020-08" db="EMBL/GenBank/DDBJ databases">
        <title>Ramlibacter sp. GTP1 16S ribosomal RNA gene genome sequencing and assembly.</title>
        <authorList>
            <person name="Kang M."/>
        </authorList>
    </citation>
    <scope>NUCLEOTIDE SEQUENCE</scope>
    <source>
        <strain evidence="10">GTP1</strain>
    </source>
</reference>
<sequence>MRTLQGHVLTPGGWVRGRIDIGEDGHIARIEGDPVEDAAVDGDAAGDVRLSSAERIVRDSSEPLILPGFIDLHVHGGDGRDIMEGSDAAAAVARCHARHGTTALLATTMTAPMDDLVRAFEALSPLCRLQADASAPAGTTRGNGGVRGSGARILGVHLEGPYINPGRLGAQPDYARRVSMDELQRLHALAPIRLVTLAPEMPHHLEDIPALVQAGFRVQVGHSAGSYDDGVQALARGAAGFTHLFNAMTGMHHREPGIVGAALAHAQYAEIIPDMMHVHPGAIRAAMRAIPCLYCVTDSTAATGMPDGDYMLGRQQVTKCLGGVRLADGTLAGSALTMDQALRNLVEKLGLSLADASKRVSTFAADYLGLPDRGRLAQGAWCDAVVLDRDLQLKDVYLEGEPLALADAR</sequence>
<evidence type="ECO:0000256" key="7">
    <source>
        <dbReference type="PIRSR" id="PIRSR038994-2"/>
    </source>
</evidence>
<dbReference type="Pfam" id="PF01979">
    <property type="entry name" value="Amidohydro_1"/>
    <property type="match status" value="1"/>
</dbReference>
<dbReference type="GO" id="GO:0008448">
    <property type="term" value="F:N-acetylglucosamine-6-phosphate deacetylase activity"/>
    <property type="evidence" value="ECO:0007669"/>
    <property type="project" value="UniProtKB-EC"/>
</dbReference>
<keyword evidence="11" id="KW-1185">Reference proteome</keyword>
<keyword evidence="4 5" id="KW-0119">Carbohydrate metabolism</keyword>
<feature type="binding site" evidence="7">
    <location>
        <begin position="331"/>
        <end position="333"/>
    </location>
    <ligand>
        <name>substrate</name>
    </ligand>
</feature>
<dbReference type="CDD" id="cd00854">
    <property type="entry name" value="NagA"/>
    <property type="match status" value="1"/>
</dbReference>
<proteinExistence type="inferred from homology"/>
<dbReference type="InterPro" id="IPR003764">
    <property type="entry name" value="GlcNAc_6-P_deAcase"/>
</dbReference>
<dbReference type="Gene3D" id="2.30.40.10">
    <property type="entry name" value="Urease, subunit C, domain 1"/>
    <property type="match status" value="1"/>
</dbReference>
<dbReference type="InterPro" id="IPR032466">
    <property type="entry name" value="Metal_Hydrolase"/>
</dbReference>
<keyword evidence="3 5" id="KW-0378">Hydrolase</keyword>
<feature type="binding site" evidence="8">
    <location>
        <position position="243"/>
    </location>
    <ligand>
        <name>Zn(2+)</name>
        <dbReference type="ChEBI" id="CHEBI:29105"/>
    </ligand>
</feature>
<comment type="caution">
    <text evidence="10">The sequence shown here is derived from an EMBL/GenBank/DDBJ whole genome shotgun (WGS) entry which is preliminary data.</text>
</comment>
<dbReference type="SUPFAM" id="SSF51556">
    <property type="entry name" value="Metallo-dependent hydrolases"/>
    <property type="match status" value="1"/>
</dbReference>
<comment type="cofactor">
    <cofactor evidence="8">
        <name>a divalent metal cation</name>
        <dbReference type="ChEBI" id="CHEBI:60240"/>
    </cofactor>
    <text evidence="8">Binds 1 divalent metal cation per subunit.</text>
</comment>
<dbReference type="Gene3D" id="3.20.20.140">
    <property type="entry name" value="Metal-dependent hydrolases"/>
    <property type="match status" value="1"/>
</dbReference>
<feature type="binding site" evidence="7">
    <location>
        <begin position="246"/>
        <end position="247"/>
    </location>
    <ligand>
        <name>substrate</name>
    </ligand>
</feature>
<evidence type="ECO:0000256" key="8">
    <source>
        <dbReference type="PIRSR" id="PIRSR038994-3"/>
    </source>
</evidence>
<dbReference type="Proteomes" id="UP000596827">
    <property type="component" value="Unassembled WGS sequence"/>
</dbReference>
<accession>A0A923M9Q3</accession>
<evidence type="ECO:0000256" key="5">
    <source>
        <dbReference type="PIRNR" id="PIRNR038994"/>
    </source>
</evidence>
<dbReference type="EC" id="3.5.1.25" evidence="10"/>
<organism evidence="10 11">
    <name type="scientific">Ramlibacter albus</name>
    <dbReference type="NCBI Taxonomy" id="2079448"/>
    <lineage>
        <taxon>Bacteria</taxon>
        <taxon>Pseudomonadati</taxon>
        <taxon>Pseudomonadota</taxon>
        <taxon>Betaproteobacteria</taxon>
        <taxon>Burkholderiales</taxon>
        <taxon>Comamonadaceae</taxon>
        <taxon>Ramlibacter</taxon>
    </lineage>
</organism>
<feature type="active site" description="Proton donor/acceptor" evidence="6">
    <location>
        <position position="298"/>
    </location>
</feature>
<comment type="similarity">
    <text evidence="1 5">Belongs to the metallo-dependent hydrolases superfamily. NagA family.</text>
</comment>
<evidence type="ECO:0000259" key="9">
    <source>
        <dbReference type="Pfam" id="PF01979"/>
    </source>
</evidence>
<dbReference type="GO" id="GO:0046872">
    <property type="term" value="F:metal ion binding"/>
    <property type="evidence" value="ECO:0007669"/>
    <property type="project" value="UniProtKB-KW"/>
</dbReference>
<dbReference type="PANTHER" id="PTHR11113">
    <property type="entry name" value="N-ACETYLGLUCOSAMINE-6-PHOSPHATE DEACETYLASE"/>
    <property type="match status" value="1"/>
</dbReference>
<evidence type="ECO:0000313" key="11">
    <source>
        <dbReference type="Proteomes" id="UP000596827"/>
    </source>
</evidence>
<dbReference type="PANTHER" id="PTHR11113:SF14">
    <property type="entry name" value="N-ACETYLGLUCOSAMINE-6-PHOSPHATE DEACETYLASE"/>
    <property type="match status" value="1"/>
</dbReference>
<feature type="domain" description="Amidohydrolase-related" evidence="9">
    <location>
        <begin position="65"/>
        <end position="398"/>
    </location>
</feature>
<dbReference type="InterPro" id="IPR011059">
    <property type="entry name" value="Metal-dep_hydrolase_composite"/>
</dbReference>
<dbReference type="GO" id="GO:0006046">
    <property type="term" value="P:N-acetylglucosamine catabolic process"/>
    <property type="evidence" value="ECO:0007669"/>
    <property type="project" value="TreeGrafter"/>
</dbReference>
<feature type="binding site" evidence="7">
    <location>
        <position position="254"/>
    </location>
    <ligand>
        <name>substrate</name>
    </ligand>
</feature>
<evidence type="ECO:0000256" key="1">
    <source>
        <dbReference type="ARBA" id="ARBA00010716"/>
    </source>
</evidence>
<evidence type="ECO:0000313" key="10">
    <source>
        <dbReference type="EMBL" id="MBC5766261.1"/>
    </source>
</evidence>
<dbReference type="AlphaFoldDB" id="A0A923M9Q3"/>
<keyword evidence="2 8" id="KW-0479">Metal-binding</keyword>
<dbReference type="NCBIfam" id="TIGR00221">
    <property type="entry name" value="nagA"/>
    <property type="match status" value="1"/>
</dbReference>
<name>A0A923M9Q3_9BURK</name>
<dbReference type="InterPro" id="IPR006680">
    <property type="entry name" value="Amidohydro-rel"/>
</dbReference>
<feature type="binding site" evidence="7">
    <location>
        <position position="170"/>
    </location>
    <ligand>
        <name>substrate</name>
    </ligand>
</feature>
<protein>
    <submittedName>
        <fullName evidence="10">N-acetylglucosamine-6-phosphate deacetylase</fullName>
        <ecNumber evidence="10">3.5.1.25</ecNumber>
    </submittedName>
</protein>
<gene>
    <name evidence="10" type="primary">nagA</name>
    <name evidence="10" type="ORF">H8R02_17470</name>
</gene>